<evidence type="ECO:0000313" key="2">
    <source>
        <dbReference type="Proteomes" id="UP001148737"/>
    </source>
</evidence>
<proteinExistence type="predicted"/>
<protein>
    <submittedName>
        <fullName evidence="1">Uncharacterized protein</fullName>
    </submittedName>
</protein>
<name>A0ACC1QXX8_9HYPO</name>
<comment type="caution">
    <text evidence="1">The sequence shown here is derived from an EMBL/GenBank/DDBJ whole genome shotgun (WGS) entry which is preliminary data.</text>
</comment>
<dbReference type="EMBL" id="JANAKD010000321">
    <property type="protein sequence ID" value="KAJ3495019.1"/>
    <property type="molecule type" value="Genomic_DNA"/>
</dbReference>
<accession>A0ACC1QXX8</accession>
<dbReference type="Proteomes" id="UP001148737">
    <property type="component" value="Unassembled WGS sequence"/>
</dbReference>
<gene>
    <name evidence="1" type="ORF">NLG97_g3692</name>
</gene>
<sequence length="515" mass="55288">MRIALAQRNLQSAEDEILQVSDPSSPNFSRHWSPADIIHVATDAYSLPAGLDYHIDFITPTVHLGAHNATLQHASRPPSVRALAVTNGSGERFSLSTCAQYSTPDCLRALYGIPVSNKSHPDNSVGIFEPAWASWLPGDLDKFFQTFNNTLVGQRPVMAPIDGGYWQDTVPALFFNDEPDLDMQYVMALTYPLPVTNYQVGDVAIPGTLNNLLAAFDAFYCSALNASIDGIYPDLAHGGYNRTTDCGTISEPTKVLSISFAYDEINFPTSYLRRQCFEFLKLGLQGVSVIVSSADCGPAGQSCKCISHNSNSYSTQTGDFRPTSPASCPFVTVVGGTQLPPNGTVQDREIAFRHTSADGHVSTSGGGFSNIFEMPPWQISSVAGYVAKQGARLESLAGRYNRHGRAIPDVAANAANYVVAVDGHLMTAMGTSASAPVFASVIAKLNDARLFAAKKPLGFLNPALYANSYLLNDVVEGSNYGCGGEAFLADHGWDPVTGLGTPNFARLLDFYLSLP</sequence>
<organism evidence="1 2">
    <name type="scientific">Lecanicillium saksenae</name>
    <dbReference type="NCBI Taxonomy" id="468837"/>
    <lineage>
        <taxon>Eukaryota</taxon>
        <taxon>Fungi</taxon>
        <taxon>Dikarya</taxon>
        <taxon>Ascomycota</taxon>
        <taxon>Pezizomycotina</taxon>
        <taxon>Sordariomycetes</taxon>
        <taxon>Hypocreomycetidae</taxon>
        <taxon>Hypocreales</taxon>
        <taxon>Cordycipitaceae</taxon>
        <taxon>Lecanicillium</taxon>
    </lineage>
</organism>
<reference evidence="1" key="1">
    <citation type="submission" date="2022-07" db="EMBL/GenBank/DDBJ databases">
        <title>Genome Sequence of Lecanicillium saksenae.</title>
        <authorList>
            <person name="Buettner E."/>
        </authorList>
    </citation>
    <scope>NUCLEOTIDE SEQUENCE</scope>
    <source>
        <strain evidence="1">VT-O1</strain>
    </source>
</reference>
<evidence type="ECO:0000313" key="1">
    <source>
        <dbReference type="EMBL" id="KAJ3495019.1"/>
    </source>
</evidence>
<keyword evidence="2" id="KW-1185">Reference proteome</keyword>